<name>A0A0A0ECS9_9RHOB</name>
<protein>
    <submittedName>
        <fullName evidence="2">Uncharacterized protein</fullName>
    </submittedName>
</protein>
<keyword evidence="3" id="KW-1185">Reference proteome</keyword>
<feature type="region of interest" description="Disordered" evidence="1">
    <location>
        <begin position="1"/>
        <end position="23"/>
    </location>
</feature>
<comment type="caution">
    <text evidence="2">The sequence shown here is derived from an EMBL/GenBank/DDBJ whole genome shotgun (WGS) entry which is preliminary data.</text>
</comment>
<dbReference type="EMBL" id="AQQX01000003">
    <property type="protein sequence ID" value="KGM48761.1"/>
    <property type="molecule type" value="Genomic_DNA"/>
</dbReference>
<dbReference type="STRING" id="1461694.ATO9_08575"/>
<organism evidence="2 3">
    <name type="scientific">Pseudooceanicola atlanticus</name>
    <dbReference type="NCBI Taxonomy" id="1461694"/>
    <lineage>
        <taxon>Bacteria</taxon>
        <taxon>Pseudomonadati</taxon>
        <taxon>Pseudomonadota</taxon>
        <taxon>Alphaproteobacteria</taxon>
        <taxon>Rhodobacterales</taxon>
        <taxon>Paracoccaceae</taxon>
        <taxon>Pseudooceanicola</taxon>
    </lineage>
</organism>
<feature type="compositionally biased region" description="Polar residues" evidence="1">
    <location>
        <begin position="1"/>
        <end position="11"/>
    </location>
</feature>
<evidence type="ECO:0000313" key="2">
    <source>
        <dbReference type="EMBL" id="KGM48761.1"/>
    </source>
</evidence>
<sequence>MPRTDLISQDFQGPPPGFARSRGARSTLPAFTSRMRTQGSPVTARALADHGHPPVPTAGLAQMQTLSLRRLLARLAARDPALPRIECWIESDEVHGCPDRLSDLFQHLLLTAVRARGTAHGPVWLTSDGGPPLLSIHFLPHQPGKPGYQGYKRATDHALRIDLLLARRLANQAGGVLTLAPTDGPLGSWARLDLPGAPGRADMHDYM</sequence>
<evidence type="ECO:0000313" key="3">
    <source>
        <dbReference type="Proteomes" id="UP000030004"/>
    </source>
</evidence>
<evidence type="ECO:0000256" key="1">
    <source>
        <dbReference type="SAM" id="MobiDB-lite"/>
    </source>
</evidence>
<proteinExistence type="predicted"/>
<reference evidence="2 3" key="1">
    <citation type="journal article" date="2015" name="Antonie Van Leeuwenhoek">
        <title>Pseudooceanicola atlanticus gen. nov. sp. nov., isolated from surface seawater of the Atlantic Ocean and reclassification of Oceanicola batsensis, Oceanicola marinus, Oceanicola nitratireducens, Oceanicola nanhaiensis, Oceanicola antarcticus and Oceanicola flagellatus, as Pseudooceanicola batsensis comb. nov., Pseudooceanicola marinus comb. nov., Pseudooceanicola nitratireducens comb. nov., Pseudooceanicola nanhaiensis comb. nov., Pseudooceanicola antarcticus comb. nov., and Pseudooceanicola flagellatus comb. nov.</title>
        <authorList>
            <person name="Lai Q."/>
            <person name="Li G."/>
            <person name="Liu X."/>
            <person name="Du Y."/>
            <person name="Sun F."/>
            <person name="Shao Z."/>
        </authorList>
    </citation>
    <scope>NUCLEOTIDE SEQUENCE [LARGE SCALE GENOMIC DNA]</scope>
    <source>
        <strain evidence="2 3">22II-s11g</strain>
    </source>
</reference>
<dbReference type="RefSeq" id="WP_043747531.1">
    <property type="nucleotide sequence ID" value="NZ_AQQX01000003.1"/>
</dbReference>
<accession>A0A0A0ECS9</accession>
<dbReference type="Proteomes" id="UP000030004">
    <property type="component" value="Unassembled WGS sequence"/>
</dbReference>
<dbReference type="AlphaFoldDB" id="A0A0A0ECS9"/>
<gene>
    <name evidence="2" type="ORF">ATO9_08575</name>
</gene>